<feature type="region of interest" description="Disordered" evidence="1">
    <location>
        <begin position="78"/>
        <end position="104"/>
    </location>
</feature>
<dbReference type="EMBL" id="CP021431">
    <property type="protein sequence ID" value="ARU01338.1"/>
    <property type="molecule type" value="Genomic_DNA"/>
</dbReference>
<reference evidence="2 3" key="1">
    <citation type="submission" date="2017-05" db="EMBL/GenBank/DDBJ databases">
        <title>Genome Sequence of Loktanella vestfoldensis Strain SMR4r Isolated from a Culture of the Diatom Skeletonema marinoi.</title>
        <authorList>
            <person name="Topel M."/>
            <person name="Pinder M.I.M."/>
            <person name="Johansson O.N."/>
            <person name="Kourtchenko O."/>
            <person name="Godhe A."/>
            <person name="Clarke A.K."/>
        </authorList>
    </citation>
    <scope>NUCLEOTIDE SEQUENCE [LARGE SCALE GENOMIC DNA]</scope>
    <source>
        <strain evidence="2 3">SMR4r</strain>
    </source>
</reference>
<dbReference type="Proteomes" id="UP000195273">
    <property type="component" value="Chromosome"/>
</dbReference>
<accession>A0A1Y0ECW7</accession>
<name>A0A1Y0ECW7_9RHOB</name>
<dbReference type="AlphaFoldDB" id="A0A1Y0ECW7"/>
<keyword evidence="3" id="KW-1185">Reference proteome</keyword>
<dbReference type="KEGG" id="lvs:LOKVESSMR4R_02027"/>
<gene>
    <name evidence="2" type="ORF">LOKVESSMR4R_02027</name>
</gene>
<evidence type="ECO:0000256" key="1">
    <source>
        <dbReference type="SAM" id="MobiDB-lite"/>
    </source>
</evidence>
<protein>
    <submittedName>
        <fullName evidence="2">Uncharacterized protein</fullName>
    </submittedName>
</protein>
<dbReference type="RefSeq" id="WP_204248658.1">
    <property type="nucleotide sequence ID" value="NZ_CP021431.1"/>
</dbReference>
<proteinExistence type="predicted"/>
<evidence type="ECO:0000313" key="2">
    <source>
        <dbReference type="EMBL" id="ARU01338.1"/>
    </source>
</evidence>
<organism evidence="2 3">
    <name type="scientific">Yoonia vestfoldensis</name>
    <dbReference type="NCBI Taxonomy" id="245188"/>
    <lineage>
        <taxon>Bacteria</taxon>
        <taxon>Pseudomonadati</taxon>
        <taxon>Pseudomonadota</taxon>
        <taxon>Alphaproteobacteria</taxon>
        <taxon>Rhodobacterales</taxon>
        <taxon>Paracoccaceae</taxon>
        <taxon>Yoonia</taxon>
    </lineage>
</organism>
<dbReference type="STRING" id="1122181.GCA_000382265_02421"/>
<sequence>MDPSLHLTPTSPAAMPYAAQPRQLPDTTVAPVRSLQAAATLPPERPFVAQAVAARLDSGFAEDPAEILPDDRILRPYGVPMLPADKPEDDITAPPSTQDRPQKL</sequence>
<feature type="compositionally biased region" description="Polar residues" evidence="1">
    <location>
        <begin position="94"/>
        <end position="104"/>
    </location>
</feature>
<evidence type="ECO:0000313" key="3">
    <source>
        <dbReference type="Proteomes" id="UP000195273"/>
    </source>
</evidence>